<comment type="function">
    <text evidence="6">Catalyzes the reduction of dTDP-6-deoxy-L-lyxo-4-hexulose to yield dTDP-L-rhamnose.</text>
</comment>
<accession>A0A918XVF1</accession>
<name>A0A918XVF1_9PROT</name>
<organism evidence="8 9">
    <name type="scientific">Thalassobaculum fulvum</name>
    <dbReference type="NCBI Taxonomy" id="1633335"/>
    <lineage>
        <taxon>Bacteria</taxon>
        <taxon>Pseudomonadati</taxon>
        <taxon>Pseudomonadota</taxon>
        <taxon>Alphaproteobacteria</taxon>
        <taxon>Rhodospirillales</taxon>
        <taxon>Thalassobaculaceae</taxon>
        <taxon>Thalassobaculum</taxon>
    </lineage>
</organism>
<evidence type="ECO:0000313" key="9">
    <source>
        <dbReference type="Proteomes" id="UP000630353"/>
    </source>
</evidence>
<proteinExistence type="inferred from homology"/>
<dbReference type="Pfam" id="PF04321">
    <property type="entry name" value="RmlD_sub_bind"/>
    <property type="match status" value="1"/>
</dbReference>
<evidence type="ECO:0000256" key="1">
    <source>
        <dbReference type="ARBA" id="ARBA00004781"/>
    </source>
</evidence>
<protein>
    <recommendedName>
        <fullName evidence="4 6">dTDP-4-dehydrorhamnose reductase</fullName>
        <ecNumber evidence="3 6">1.1.1.133</ecNumber>
    </recommendedName>
</protein>
<evidence type="ECO:0000256" key="5">
    <source>
        <dbReference type="ARBA" id="ARBA00048200"/>
    </source>
</evidence>
<evidence type="ECO:0000256" key="4">
    <source>
        <dbReference type="ARBA" id="ARBA00017099"/>
    </source>
</evidence>
<dbReference type="AlphaFoldDB" id="A0A918XVF1"/>
<comment type="caution">
    <text evidence="8">The sequence shown here is derived from an EMBL/GenBank/DDBJ whole genome shotgun (WGS) entry which is preliminary data.</text>
</comment>
<comment type="similarity">
    <text evidence="2 6">Belongs to the dTDP-4-dehydrorhamnose reductase family.</text>
</comment>
<dbReference type="Gene3D" id="3.90.25.10">
    <property type="entry name" value="UDP-galactose 4-epimerase, domain 1"/>
    <property type="match status" value="1"/>
</dbReference>
<comment type="cofactor">
    <cofactor evidence="6">
        <name>Mg(2+)</name>
        <dbReference type="ChEBI" id="CHEBI:18420"/>
    </cofactor>
    <text evidence="6">Binds 1 Mg(2+) ion per monomer.</text>
</comment>
<comment type="pathway">
    <text evidence="1 6">Carbohydrate biosynthesis; dTDP-L-rhamnose biosynthesis.</text>
</comment>
<dbReference type="InterPro" id="IPR029903">
    <property type="entry name" value="RmlD-like-bd"/>
</dbReference>
<gene>
    <name evidence="8" type="ORF">GCM10017083_43600</name>
</gene>
<evidence type="ECO:0000259" key="7">
    <source>
        <dbReference type="Pfam" id="PF04321"/>
    </source>
</evidence>
<keyword evidence="9" id="KW-1185">Reference proteome</keyword>
<keyword evidence="6" id="KW-0521">NADP</keyword>
<keyword evidence="6" id="KW-0560">Oxidoreductase</keyword>
<evidence type="ECO:0000256" key="6">
    <source>
        <dbReference type="RuleBase" id="RU364082"/>
    </source>
</evidence>
<dbReference type="GO" id="GO:0008831">
    <property type="term" value="F:dTDP-4-dehydrorhamnose reductase activity"/>
    <property type="evidence" value="ECO:0007669"/>
    <property type="project" value="UniProtKB-EC"/>
</dbReference>
<evidence type="ECO:0000256" key="3">
    <source>
        <dbReference type="ARBA" id="ARBA00012929"/>
    </source>
</evidence>
<evidence type="ECO:0000256" key="2">
    <source>
        <dbReference type="ARBA" id="ARBA00010944"/>
    </source>
</evidence>
<dbReference type="Gene3D" id="3.40.50.720">
    <property type="entry name" value="NAD(P)-binding Rossmann-like Domain"/>
    <property type="match status" value="1"/>
</dbReference>
<dbReference type="PANTHER" id="PTHR10491">
    <property type="entry name" value="DTDP-4-DEHYDRORHAMNOSE REDUCTASE"/>
    <property type="match status" value="1"/>
</dbReference>
<dbReference type="CDD" id="cd05254">
    <property type="entry name" value="dTDP_HR_like_SDR_e"/>
    <property type="match status" value="1"/>
</dbReference>
<dbReference type="EMBL" id="BMZS01000011">
    <property type="protein sequence ID" value="GHD59427.1"/>
    <property type="molecule type" value="Genomic_DNA"/>
</dbReference>
<reference evidence="8" key="1">
    <citation type="journal article" date="2014" name="Int. J. Syst. Evol. Microbiol.">
        <title>Complete genome sequence of Corynebacterium casei LMG S-19264T (=DSM 44701T), isolated from a smear-ripened cheese.</title>
        <authorList>
            <consortium name="US DOE Joint Genome Institute (JGI-PGF)"/>
            <person name="Walter F."/>
            <person name="Albersmeier A."/>
            <person name="Kalinowski J."/>
            <person name="Ruckert C."/>
        </authorList>
    </citation>
    <scope>NUCLEOTIDE SEQUENCE</scope>
    <source>
        <strain evidence="8">KCTC 42651</strain>
    </source>
</reference>
<comment type="catalytic activity">
    <reaction evidence="5 6">
        <text>dTDP-beta-L-rhamnose + NADP(+) = dTDP-4-dehydro-beta-L-rhamnose + NADPH + H(+)</text>
        <dbReference type="Rhea" id="RHEA:21796"/>
        <dbReference type="ChEBI" id="CHEBI:15378"/>
        <dbReference type="ChEBI" id="CHEBI:57510"/>
        <dbReference type="ChEBI" id="CHEBI:57783"/>
        <dbReference type="ChEBI" id="CHEBI:58349"/>
        <dbReference type="ChEBI" id="CHEBI:62830"/>
        <dbReference type="EC" id="1.1.1.133"/>
    </reaction>
</comment>
<feature type="domain" description="RmlD-like substrate binding" evidence="7">
    <location>
        <begin position="1"/>
        <end position="291"/>
    </location>
</feature>
<sequence>MRVLVTGVTGQVGGALVARAAPDGIEWLAAGRDRLDLSVPDAIAAAVDALAPDAVVNPAAYTAVDAAETDGETAFRVNRDGPAALAAACAARGVPLIHLSTDYVFDGTGTRPYRPDDPVAPLGVYGASKEAGERAIRAVLDDHVILRTAWVYAADGRNFVNTMLRVGAERDELRVVADQHGTPTPAGDIADAVATLLAARRAGAAVRGTFHYTAAGETTWHGFAEAIFRRAEKHWGRRPSVHPIATADYPTPAKRPAYSVLDNSALDAALAGVATVPRRPWETALNAVLDTRLGPLTETK</sequence>
<dbReference type="SUPFAM" id="SSF51735">
    <property type="entry name" value="NAD(P)-binding Rossmann-fold domains"/>
    <property type="match status" value="1"/>
</dbReference>
<dbReference type="InterPro" id="IPR005913">
    <property type="entry name" value="dTDP_dehydrorham_reduct"/>
</dbReference>
<dbReference type="PANTHER" id="PTHR10491:SF4">
    <property type="entry name" value="METHIONINE ADENOSYLTRANSFERASE 2 SUBUNIT BETA"/>
    <property type="match status" value="1"/>
</dbReference>
<dbReference type="Proteomes" id="UP000630353">
    <property type="component" value="Unassembled WGS sequence"/>
</dbReference>
<evidence type="ECO:0000313" key="8">
    <source>
        <dbReference type="EMBL" id="GHD59427.1"/>
    </source>
</evidence>
<reference evidence="8" key="2">
    <citation type="submission" date="2020-09" db="EMBL/GenBank/DDBJ databases">
        <authorList>
            <person name="Sun Q."/>
            <person name="Kim S."/>
        </authorList>
    </citation>
    <scope>NUCLEOTIDE SEQUENCE</scope>
    <source>
        <strain evidence="8">KCTC 42651</strain>
    </source>
</reference>
<dbReference type="EC" id="1.1.1.133" evidence="3 6"/>
<dbReference type="InterPro" id="IPR036291">
    <property type="entry name" value="NAD(P)-bd_dom_sf"/>
</dbReference>
<dbReference type="NCBIfam" id="TIGR01214">
    <property type="entry name" value="rmlD"/>
    <property type="match status" value="1"/>
</dbReference>
<dbReference type="RefSeq" id="WP_189993635.1">
    <property type="nucleotide sequence ID" value="NZ_BMZS01000011.1"/>
</dbReference>